<proteinExistence type="predicted"/>
<keyword evidence="2" id="KW-1185">Reference proteome</keyword>
<accession>A0A3M2JJ36</accession>
<dbReference type="OrthoDB" id="5186094at2"/>
<dbReference type="RefSeq" id="WP_122147960.1">
    <property type="nucleotide sequence ID" value="NZ_RFFI01000009.1"/>
</dbReference>
<comment type="caution">
    <text evidence="1">The sequence shown here is derived from an EMBL/GenBank/DDBJ whole genome shotgun (WGS) entry which is preliminary data.</text>
</comment>
<evidence type="ECO:0000313" key="2">
    <source>
        <dbReference type="Proteomes" id="UP000269289"/>
    </source>
</evidence>
<protein>
    <submittedName>
        <fullName evidence="1">DUF4303 domain-containing protein</fullName>
    </submittedName>
</protein>
<dbReference type="EMBL" id="RFFI01000009">
    <property type="protein sequence ID" value="RMI13802.1"/>
    <property type="molecule type" value="Genomic_DNA"/>
</dbReference>
<reference evidence="1 2" key="1">
    <citation type="submission" date="2018-10" db="EMBL/GenBank/DDBJ databases">
        <title>Isolation, diversity and antifungal activity of actinobacteria from wheat.</title>
        <authorList>
            <person name="Han C."/>
        </authorList>
    </citation>
    <scope>NUCLEOTIDE SEQUENCE [LARGE SCALE GENOMIC DNA]</scope>
    <source>
        <strain evidence="1 2">NEAU-YY56</strain>
    </source>
</reference>
<gene>
    <name evidence="1" type="ORF">EBM89_02905</name>
</gene>
<dbReference type="Proteomes" id="UP000269289">
    <property type="component" value="Unassembled WGS sequence"/>
</dbReference>
<name>A0A3M2JJ36_9CELL</name>
<dbReference type="AlphaFoldDB" id="A0A3M2JJ36"/>
<evidence type="ECO:0000313" key="1">
    <source>
        <dbReference type="EMBL" id="RMI13802.1"/>
    </source>
</evidence>
<sequence>MDATTGLDLEALLAAATAQVVTAVRAVRTAHPDEHVYGAVPHEFYGDGTAMAWPCVSVGTDESLAAVVARYADELGMPDREDALRWSGADLPYFTEPDAAQDALAARCQDVAAAAQAVATEDFVEWDRVYETYLRVFPRAAAAAREVLVADETVDADFVAVAFDEAADLVPLSVTPEQLRQHFPELAADT</sequence>
<organism evidence="1 2">
    <name type="scientific">Cellulomonas triticagri</name>
    <dbReference type="NCBI Taxonomy" id="2483352"/>
    <lineage>
        <taxon>Bacteria</taxon>
        <taxon>Bacillati</taxon>
        <taxon>Actinomycetota</taxon>
        <taxon>Actinomycetes</taxon>
        <taxon>Micrococcales</taxon>
        <taxon>Cellulomonadaceae</taxon>
        <taxon>Cellulomonas</taxon>
    </lineage>
</organism>